<feature type="non-terminal residue" evidence="2">
    <location>
        <position position="1"/>
    </location>
</feature>
<proteinExistence type="predicted"/>
<feature type="region of interest" description="Disordered" evidence="1">
    <location>
        <begin position="180"/>
        <end position="227"/>
    </location>
</feature>
<sequence>AFATAAAAASPPPPPSLPTLQSQRRPAMPKIVQSQSSMPTTASGTRIVTLTPPVLPSNGEINGSIRKAGEDAEVFHDHDDPDDGDESRGGLRYAFECQFCRCRVRVADREGMLSHYRLCCDSAANSGGVAVSWPGRAFECPECRLLFDSLLALNEHVRYSCEAIGQQFYALEDERLRAPAGAAAEVDDDDEDVIQHHQSESGESAAEEEAQATTDNEVCVISDSSDD</sequence>
<name>A0A267GFX3_9PLAT</name>
<feature type="region of interest" description="Disordered" evidence="1">
    <location>
        <begin position="1"/>
        <end position="53"/>
    </location>
</feature>
<evidence type="ECO:0000256" key="1">
    <source>
        <dbReference type="SAM" id="MobiDB-lite"/>
    </source>
</evidence>
<accession>A0A267GFX3</accession>
<reference evidence="2 3" key="1">
    <citation type="submission" date="2017-06" db="EMBL/GenBank/DDBJ databases">
        <title>A platform for efficient transgenesis in Macrostomum lignano, a flatworm model organism for stem cell research.</title>
        <authorList>
            <person name="Berezikov E."/>
        </authorList>
    </citation>
    <scope>NUCLEOTIDE SEQUENCE [LARGE SCALE GENOMIC DNA]</scope>
    <source>
        <strain evidence="2">DV1</strain>
        <tissue evidence="2">Whole organism</tissue>
    </source>
</reference>
<keyword evidence="3" id="KW-1185">Reference proteome</keyword>
<comment type="caution">
    <text evidence="2">The sequence shown here is derived from an EMBL/GenBank/DDBJ whole genome shotgun (WGS) entry which is preliminary data.</text>
</comment>
<organism evidence="2 3">
    <name type="scientific">Macrostomum lignano</name>
    <dbReference type="NCBI Taxonomy" id="282301"/>
    <lineage>
        <taxon>Eukaryota</taxon>
        <taxon>Metazoa</taxon>
        <taxon>Spiralia</taxon>
        <taxon>Lophotrochozoa</taxon>
        <taxon>Platyhelminthes</taxon>
        <taxon>Rhabditophora</taxon>
        <taxon>Macrostomorpha</taxon>
        <taxon>Macrostomida</taxon>
        <taxon>Macrostomidae</taxon>
        <taxon>Macrostomum</taxon>
    </lineage>
</organism>
<evidence type="ECO:0000313" key="3">
    <source>
        <dbReference type="Proteomes" id="UP000215902"/>
    </source>
</evidence>
<protein>
    <submittedName>
        <fullName evidence="2">Uncharacterized protein</fullName>
    </submittedName>
</protein>
<feature type="compositionally biased region" description="Polar residues" evidence="1">
    <location>
        <begin position="32"/>
        <end position="48"/>
    </location>
</feature>
<dbReference type="EMBL" id="NIVC01000356">
    <property type="protein sequence ID" value="PAA84896.1"/>
    <property type="molecule type" value="Genomic_DNA"/>
</dbReference>
<evidence type="ECO:0000313" key="2">
    <source>
        <dbReference type="EMBL" id="PAA84896.1"/>
    </source>
</evidence>
<dbReference type="AlphaFoldDB" id="A0A267GFX3"/>
<dbReference type="Proteomes" id="UP000215902">
    <property type="component" value="Unassembled WGS sequence"/>
</dbReference>
<gene>
    <name evidence="2" type="ORF">BOX15_Mlig032617g2</name>
</gene>